<evidence type="ECO:0000256" key="8">
    <source>
        <dbReference type="RuleBase" id="RU003664"/>
    </source>
</evidence>
<dbReference type="Gene3D" id="3.90.190.20">
    <property type="entry name" value="Mur ligase, C-terminal domain"/>
    <property type="match status" value="1"/>
</dbReference>
<comment type="pathway">
    <text evidence="2 7 8">Cell wall biogenesis; peptidoglycan biosynthesis.</text>
</comment>
<dbReference type="SUPFAM" id="SSF53244">
    <property type="entry name" value="MurD-like peptide ligases, peptide-binding domain"/>
    <property type="match status" value="1"/>
</dbReference>
<dbReference type="AlphaFoldDB" id="A0A857MIZ8"/>
<dbReference type="GO" id="GO:0009252">
    <property type="term" value="P:peptidoglycan biosynthetic process"/>
    <property type="evidence" value="ECO:0007669"/>
    <property type="project" value="UniProtKB-UniRule"/>
</dbReference>
<comment type="similarity">
    <text evidence="7">Belongs to the MurCDEF family.</text>
</comment>
<dbReference type="InterPro" id="IPR005762">
    <property type="entry name" value="MurD"/>
</dbReference>
<dbReference type="UniPathway" id="UPA00219"/>
<keyword evidence="7 8" id="KW-0131">Cell cycle</keyword>
<keyword evidence="7 8" id="KW-0132">Cell division</keyword>
<keyword evidence="3 7" id="KW-0963">Cytoplasm</keyword>
<evidence type="ECO:0000313" key="12">
    <source>
        <dbReference type="Proteomes" id="UP001059824"/>
    </source>
</evidence>
<dbReference type="GO" id="GO:0008360">
    <property type="term" value="P:regulation of cell shape"/>
    <property type="evidence" value="ECO:0007669"/>
    <property type="project" value="UniProtKB-KW"/>
</dbReference>
<evidence type="ECO:0000256" key="6">
    <source>
        <dbReference type="ARBA" id="ARBA00022840"/>
    </source>
</evidence>
<evidence type="ECO:0000256" key="2">
    <source>
        <dbReference type="ARBA" id="ARBA00004752"/>
    </source>
</evidence>
<dbReference type="HAMAP" id="MF_00639">
    <property type="entry name" value="MurD"/>
    <property type="match status" value="1"/>
</dbReference>
<dbReference type="EC" id="6.3.2.9" evidence="7 8"/>
<dbReference type="RefSeq" id="WP_260763932.1">
    <property type="nucleotide sequence ID" value="NZ_CP045921.1"/>
</dbReference>
<dbReference type="InterPro" id="IPR036565">
    <property type="entry name" value="Mur-like_cat_sf"/>
</dbReference>
<dbReference type="NCBIfam" id="TIGR01087">
    <property type="entry name" value="murD"/>
    <property type="match status" value="1"/>
</dbReference>
<keyword evidence="7 8" id="KW-0573">Peptidoglycan synthesis</keyword>
<name>A0A857MIZ8_9BACT</name>
<evidence type="ECO:0000256" key="5">
    <source>
        <dbReference type="ARBA" id="ARBA00022741"/>
    </source>
</evidence>
<evidence type="ECO:0000256" key="7">
    <source>
        <dbReference type="HAMAP-Rule" id="MF_00639"/>
    </source>
</evidence>
<evidence type="ECO:0000256" key="4">
    <source>
        <dbReference type="ARBA" id="ARBA00022598"/>
    </source>
</evidence>
<dbReference type="PANTHER" id="PTHR43692:SF1">
    <property type="entry name" value="UDP-N-ACETYLMURAMOYLALANINE--D-GLUTAMATE LIGASE"/>
    <property type="match status" value="1"/>
</dbReference>
<gene>
    <name evidence="7 11" type="primary">murD</name>
    <name evidence="11" type="ORF">GII36_01610</name>
</gene>
<dbReference type="PANTHER" id="PTHR43692">
    <property type="entry name" value="UDP-N-ACETYLMURAMOYLALANINE--D-GLUTAMATE LIGASE"/>
    <property type="match status" value="1"/>
</dbReference>
<dbReference type="Gene3D" id="3.40.50.720">
    <property type="entry name" value="NAD(P)-binding Rossmann-like Domain"/>
    <property type="match status" value="1"/>
</dbReference>
<sequence>MKIAIVGYGIEGEQNYKYWSVRGDDVTIVDERQPSRELPEGAKAIIGEDALTQLDEFDMIVRTAGLAPTRLGTHVKVWSATNEFFRQCPAPIIGVTGSKGKGTTCSLVASILSAAGYRVHLVGNIGTPALEVLPDIESDDIVVYELSSFQLWDAERSPHHAAVLHIEADHLDVHADFAEYIAAKSNIVKYQTRSDTAVYHPTNEWSQAIAENMPEFVTQAAKYASQDNGNPARETVYVASGKFVTTKGRTICETSALKLPGAHNQDNACAAMSLCLNYEVSDTQFAEGLSAFTGLPHRLRFVAEKSGVSYYDDSIATTPGSAIAAAYAFTQPKVMILGGSSKGADFAELAHTLQDVRVRKLLLIGEEGARIAATFAREGVADYEEVTGTMADVVTRAAEVSQPGDAVILSPACASFGMFRDYKDRGDQFISAVGTLA</sequence>
<organism evidence="11 12">
    <name type="scientific">Candidatus Mycosynbacter amalyticus</name>
    <dbReference type="NCBI Taxonomy" id="2665156"/>
    <lineage>
        <taxon>Bacteria</taxon>
        <taxon>Candidatus Saccharimonadota</taxon>
        <taxon>Candidatus Saccharimonadota incertae sedis</taxon>
        <taxon>Candidatus Mycosynbacter</taxon>
    </lineage>
</organism>
<evidence type="ECO:0000259" key="10">
    <source>
        <dbReference type="Pfam" id="PF08245"/>
    </source>
</evidence>
<feature type="domain" description="Mur ligase C-terminal" evidence="9">
    <location>
        <begin position="297"/>
        <end position="413"/>
    </location>
</feature>
<keyword evidence="7 8" id="KW-0133">Cell shape</keyword>
<evidence type="ECO:0000313" key="11">
    <source>
        <dbReference type="EMBL" id="QHN42544.1"/>
    </source>
</evidence>
<keyword evidence="6 7" id="KW-0067">ATP-binding</keyword>
<dbReference type="InterPro" id="IPR013221">
    <property type="entry name" value="Mur_ligase_cen"/>
</dbReference>
<accession>A0A857MIZ8</accession>
<protein>
    <recommendedName>
        <fullName evidence="7 8">UDP-N-acetylmuramoylalanine--D-glutamate ligase</fullName>
        <ecNumber evidence="7 8">6.3.2.9</ecNumber>
    </recommendedName>
    <alternativeName>
        <fullName evidence="7">D-glutamic acid-adding enzyme</fullName>
    </alternativeName>
    <alternativeName>
        <fullName evidence="7">UDP-N-acetylmuramoyl-L-alanyl-D-glutamate synthetase</fullName>
    </alternativeName>
</protein>
<dbReference type="Gene3D" id="3.40.1190.10">
    <property type="entry name" value="Mur-like, catalytic domain"/>
    <property type="match status" value="1"/>
</dbReference>
<keyword evidence="5 7" id="KW-0547">Nucleotide-binding</keyword>
<evidence type="ECO:0000256" key="3">
    <source>
        <dbReference type="ARBA" id="ARBA00022490"/>
    </source>
</evidence>
<evidence type="ECO:0000256" key="1">
    <source>
        <dbReference type="ARBA" id="ARBA00004496"/>
    </source>
</evidence>
<keyword evidence="4 7" id="KW-0436">Ligase</keyword>
<feature type="domain" description="Mur ligase central" evidence="10">
    <location>
        <begin position="95"/>
        <end position="274"/>
    </location>
</feature>
<dbReference type="GO" id="GO:0071555">
    <property type="term" value="P:cell wall organization"/>
    <property type="evidence" value="ECO:0007669"/>
    <property type="project" value="UniProtKB-KW"/>
</dbReference>
<dbReference type="SUPFAM" id="SSF53623">
    <property type="entry name" value="MurD-like peptide ligases, catalytic domain"/>
    <property type="match status" value="1"/>
</dbReference>
<dbReference type="KEGG" id="mama:GII36_01610"/>
<dbReference type="EMBL" id="CP045921">
    <property type="protein sequence ID" value="QHN42544.1"/>
    <property type="molecule type" value="Genomic_DNA"/>
</dbReference>
<feature type="binding site" evidence="7">
    <location>
        <begin position="97"/>
        <end position="103"/>
    </location>
    <ligand>
        <name>ATP</name>
        <dbReference type="ChEBI" id="CHEBI:30616"/>
    </ligand>
</feature>
<comment type="catalytic activity">
    <reaction evidence="7 8">
        <text>UDP-N-acetyl-alpha-D-muramoyl-L-alanine + D-glutamate + ATP = UDP-N-acetyl-alpha-D-muramoyl-L-alanyl-D-glutamate + ADP + phosphate + H(+)</text>
        <dbReference type="Rhea" id="RHEA:16429"/>
        <dbReference type="ChEBI" id="CHEBI:15378"/>
        <dbReference type="ChEBI" id="CHEBI:29986"/>
        <dbReference type="ChEBI" id="CHEBI:30616"/>
        <dbReference type="ChEBI" id="CHEBI:43474"/>
        <dbReference type="ChEBI" id="CHEBI:83898"/>
        <dbReference type="ChEBI" id="CHEBI:83900"/>
        <dbReference type="ChEBI" id="CHEBI:456216"/>
        <dbReference type="EC" id="6.3.2.9"/>
    </reaction>
</comment>
<dbReference type="Pfam" id="PF08245">
    <property type="entry name" value="Mur_ligase_M"/>
    <property type="match status" value="1"/>
</dbReference>
<proteinExistence type="inferred from homology"/>
<dbReference type="GO" id="GO:0005524">
    <property type="term" value="F:ATP binding"/>
    <property type="evidence" value="ECO:0007669"/>
    <property type="project" value="UniProtKB-UniRule"/>
</dbReference>
<dbReference type="GO" id="GO:0005737">
    <property type="term" value="C:cytoplasm"/>
    <property type="evidence" value="ECO:0007669"/>
    <property type="project" value="UniProtKB-SubCell"/>
</dbReference>
<evidence type="ECO:0000259" key="9">
    <source>
        <dbReference type="Pfam" id="PF02875"/>
    </source>
</evidence>
<dbReference type="GO" id="GO:0051301">
    <property type="term" value="P:cell division"/>
    <property type="evidence" value="ECO:0007669"/>
    <property type="project" value="UniProtKB-KW"/>
</dbReference>
<dbReference type="InterPro" id="IPR036615">
    <property type="entry name" value="Mur_ligase_C_dom_sf"/>
</dbReference>
<dbReference type="Proteomes" id="UP001059824">
    <property type="component" value="Chromosome"/>
</dbReference>
<reference evidence="11" key="1">
    <citation type="journal article" date="2021" name="Nat. Microbiol.">
        <title>Cocultivation of an ultrasmall environmental parasitic bacterium with lytic ability against bacteria associated with wastewater foams.</title>
        <authorList>
            <person name="Batinovic S."/>
            <person name="Rose J.J.A."/>
            <person name="Ratcliffe J."/>
            <person name="Seviour R.J."/>
            <person name="Petrovski S."/>
        </authorList>
    </citation>
    <scope>NUCLEOTIDE SEQUENCE</scope>
    <source>
        <strain evidence="11">JR1</strain>
    </source>
</reference>
<dbReference type="GO" id="GO:0008764">
    <property type="term" value="F:UDP-N-acetylmuramoylalanine-D-glutamate ligase activity"/>
    <property type="evidence" value="ECO:0007669"/>
    <property type="project" value="UniProtKB-UniRule"/>
</dbReference>
<dbReference type="InterPro" id="IPR004101">
    <property type="entry name" value="Mur_ligase_C"/>
</dbReference>
<keyword evidence="12" id="KW-1185">Reference proteome</keyword>
<dbReference type="Pfam" id="PF02875">
    <property type="entry name" value="Mur_ligase_C"/>
    <property type="match status" value="1"/>
</dbReference>
<keyword evidence="7 8" id="KW-0961">Cell wall biogenesis/degradation</keyword>
<comment type="subcellular location">
    <subcellularLocation>
        <location evidence="1 7 8">Cytoplasm</location>
    </subcellularLocation>
</comment>
<comment type="function">
    <text evidence="7 8">Cell wall formation. Catalyzes the addition of glutamate to the nucleotide precursor UDP-N-acetylmuramoyl-L-alanine (UMA).</text>
</comment>